<reference evidence="1" key="2">
    <citation type="submission" date="2004-02" db="EMBL/GenBank/DDBJ databases">
        <authorList>
            <consortium name="Genoscope"/>
            <consortium name="Whitehead Institute Centre for Genome Research"/>
        </authorList>
    </citation>
    <scope>NUCLEOTIDE SEQUENCE</scope>
</reference>
<dbReference type="AlphaFoldDB" id="Q4RL30"/>
<protein>
    <submittedName>
        <fullName evidence="1">(spotted green pufferfish) hypothetical protein</fullName>
    </submittedName>
</protein>
<gene>
    <name evidence="1" type="ORF">GSTENG00032671001</name>
</gene>
<dbReference type="EMBL" id="CAAE01015024">
    <property type="protein sequence ID" value="CAG10902.1"/>
    <property type="molecule type" value="Genomic_DNA"/>
</dbReference>
<sequence length="45" mass="5153">MCDEWCVCPATDWRPVQGGLTLTLTLRELEMGTSRPPRHHWVESG</sequence>
<accession>Q4RL30</accession>
<dbReference type="KEGG" id="tng:GSTEN00032671G001"/>
<evidence type="ECO:0000313" key="1">
    <source>
        <dbReference type="EMBL" id="CAG10902.1"/>
    </source>
</evidence>
<proteinExistence type="predicted"/>
<comment type="caution">
    <text evidence="1">The sequence shown here is derived from an EMBL/GenBank/DDBJ whole genome shotgun (WGS) entry which is preliminary data.</text>
</comment>
<reference evidence="1" key="1">
    <citation type="journal article" date="2004" name="Nature">
        <title>Genome duplication in the teleost fish Tetraodon nigroviridis reveals the early vertebrate proto-karyotype.</title>
        <authorList>
            <person name="Jaillon O."/>
            <person name="Aury J.-M."/>
            <person name="Brunet F."/>
            <person name="Petit J.-L."/>
            <person name="Stange-Thomann N."/>
            <person name="Mauceli E."/>
            <person name="Bouneau L."/>
            <person name="Fischer C."/>
            <person name="Ozouf-Costaz C."/>
            <person name="Bernot A."/>
            <person name="Nicaud S."/>
            <person name="Jaffe D."/>
            <person name="Fisher S."/>
            <person name="Lutfalla G."/>
            <person name="Dossat C."/>
            <person name="Segurens B."/>
            <person name="Dasilva C."/>
            <person name="Salanoubat M."/>
            <person name="Levy M."/>
            <person name="Boudet N."/>
            <person name="Castellano S."/>
            <person name="Anthouard V."/>
            <person name="Jubin C."/>
            <person name="Castelli V."/>
            <person name="Katinka M."/>
            <person name="Vacherie B."/>
            <person name="Biemont C."/>
            <person name="Skalli Z."/>
            <person name="Cattolico L."/>
            <person name="Poulain J."/>
            <person name="De Berardinis V."/>
            <person name="Cruaud C."/>
            <person name="Duprat S."/>
            <person name="Brottier P."/>
            <person name="Coutanceau J.-P."/>
            <person name="Gouzy J."/>
            <person name="Parra G."/>
            <person name="Lardier G."/>
            <person name="Chapple C."/>
            <person name="McKernan K.J."/>
            <person name="McEwan P."/>
            <person name="Bosak S."/>
            <person name="Kellis M."/>
            <person name="Volff J.-N."/>
            <person name="Guigo R."/>
            <person name="Zody M.C."/>
            <person name="Mesirov J."/>
            <person name="Lindblad-Toh K."/>
            <person name="Birren B."/>
            <person name="Nusbaum C."/>
            <person name="Kahn D."/>
            <person name="Robinson-Rechavi M."/>
            <person name="Laudet V."/>
            <person name="Schachter V."/>
            <person name="Quetier F."/>
            <person name="Saurin W."/>
            <person name="Scarpelli C."/>
            <person name="Wincker P."/>
            <person name="Lander E.S."/>
            <person name="Weissenbach J."/>
            <person name="Roest Crollius H."/>
        </authorList>
    </citation>
    <scope>NUCLEOTIDE SEQUENCE [LARGE SCALE GENOMIC DNA]</scope>
</reference>
<name>Q4RL30_TETNG</name>
<organism evidence="1">
    <name type="scientific">Tetraodon nigroviridis</name>
    <name type="common">Spotted green pufferfish</name>
    <name type="synonym">Chelonodon nigroviridis</name>
    <dbReference type="NCBI Taxonomy" id="99883"/>
    <lineage>
        <taxon>Eukaryota</taxon>
        <taxon>Metazoa</taxon>
        <taxon>Chordata</taxon>
        <taxon>Craniata</taxon>
        <taxon>Vertebrata</taxon>
        <taxon>Euteleostomi</taxon>
        <taxon>Actinopterygii</taxon>
        <taxon>Neopterygii</taxon>
        <taxon>Teleostei</taxon>
        <taxon>Neoteleostei</taxon>
        <taxon>Acanthomorphata</taxon>
        <taxon>Eupercaria</taxon>
        <taxon>Tetraodontiformes</taxon>
        <taxon>Tetradontoidea</taxon>
        <taxon>Tetraodontidae</taxon>
        <taxon>Tetraodon</taxon>
    </lineage>
</organism>